<dbReference type="Proteomes" id="UP001500840">
    <property type="component" value="Unassembled WGS sequence"/>
</dbReference>
<sequence length="142" mass="15669">MMKREDQMKSLAKKLVQRRSELLELLDGELSQLHNSDDAVAGDLADAAVELDYATVNSTLAEAESEELAAIQAALLRVKEGTYGRCVECSKNIPVDRLRNVPFADKCVPCQEAKESLENSIRLSNNSTGQNQRASRSTSSRR</sequence>
<keyword evidence="2" id="KW-0863">Zinc-finger</keyword>
<evidence type="ECO:0000256" key="2">
    <source>
        <dbReference type="ARBA" id="ARBA00022771"/>
    </source>
</evidence>
<dbReference type="PANTHER" id="PTHR33823">
    <property type="entry name" value="RNA POLYMERASE-BINDING TRANSCRIPTION FACTOR DKSA-RELATED"/>
    <property type="match status" value="1"/>
</dbReference>
<dbReference type="EMBL" id="BAABGA010000039">
    <property type="protein sequence ID" value="GAA4456998.1"/>
    <property type="molecule type" value="Genomic_DNA"/>
</dbReference>
<evidence type="ECO:0000259" key="6">
    <source>
        <dbReference type="Pfam" id="PF01258"/>
    </source>
</evidence>
<dbReference type="Pfam" id="PF01258">
    <property type="entry name" value="zf-dskA_traR"/>
    <property type="match status" value="1"/>
</dbReference>
<evidence type="ECO:0000313" key="7">
    <source>
        <dbReference type="EMBL" id="GAA4456998.1"/>
    </source>
</evidence>
<dbReference type="PROSITE" id="PS51128">
    <property type="entry name" value="ZF_DKSA_2"/>
    <property type="match status" value="1"/>
</dbReference>
<keyword evidence="8" id="KW-1185">Reference proteome</keyword>
<dbReference type="PANTHER" id="PTHR33823:SF4">
    <property type="entry name" value="GENERAL STRESS PROTEIN 16O"/>
    <property type="match status" value="1"/>
</dbReference>
<dbReference type="SUPFAM" id="SSF109635">
    <property type="entry name" value="DnaK suppressor protein DksA, alpha-hairpin domain"/>
    <property type="match status" value="1"/>
</dbReference>
<proteinExistence type="predicted"/>
<comment type="caution">
    <text evidence="7">The sequence shown here is derived from an EMBL/GenBank/DDBJ whole genome shotgun (WGS) entry which is preliminary data.</text>
</comment>
<protein>
    <recommendedName>
        <fullName evidence="6">Zinc finger DksA/TraR C4-type domain-containing protein</fullName>
    </recommendedName>
</protein>
<evidence type="ECO:0000313" key="8">
    <source>
        <dbReference type="Proteomes" id="UP001500840"/>
    </source>
</evidence>
<dbReference type="InterPro" id="IPR000962">
    <property type="entry name" value="Znf_DskA_TraR"/>
</dbReference>
<dbReference type="Gene3D" id="1.20.120.910">
    <property type="entry name" value="DksA, coiled-coil domain"/>
    <property type="match status" value="1"/>
</dbReference>
<feature type="zinc finger region" description="dksA C4-type" evidence="4">
    <location>
        <begin position="86"/>
        <end position="110"/>
    </location>
</feature>
<evidence type="ECO:0000256" key="3">
    <source>
        <dbReference type="ARBA" id="ARBA00022833"/>
    </source>
</evidence>
<feature type="region of interest" description="Disordered" evidence="5">
    <location>
        <begin position="118"/>
        <end position="142"/>
    </location>
</feature>
<evidence type="ECO:0000256" key="4">
    <source>
        <dbReference type="PROSITE-ProRule" id="PRU00510"/>
    </source>
</evidence>
<evidence type="ECO:0000256" key="1">
    <source>
        <dbReference type="ARBA" id="ARBA00022723"/>
    </source>
</evidence>
<gene>
    <name evidence="7" type="ORF">GCM10023156_33170</name>
</gene>
<evidence type="ECO:0000256" key="5">
    <source>
        <dbReference type="SAM" id="MobiDB-lite"/>
    </source>
</evidence>
<name>A0ABP8MYA3_9BACT</name>
<keyword evidence="3" id="KW-0862">Zinc</keyword>
<organism evidence="7 8">
    <name type="scientific">Novipirellula rosea</name>
    <dbReference type="NCBI Taxonomy" id="1031540"/>
    <lineage>
        <taxon>Bacteria</taxon>
        <taxon>Pseudomonadati</taxon>
        <taxon>Planctomycetota</taxon>
        <taxon>Planctomycetia</taxon>
        <taxon>Pirellulales</taxon>
        <taxon>Pirellulaceae</taxon>
        <taxon>Novipirellula</taxon>
    </lineage>
</organism>
<feature type="domain" description="Zinc finger DksA/TraR C4-type" evidence="6">
    <location>
        <begin position="81"/>
        <end position="115"/>
    </location>
</feature>
<reference evidence="8" key="1">
    <citation type="journal article" date="2019" name="Int. J. Syst. Evol. Microbiol.">
        <title>The Global Catalogue of Microorganisms (GCM) 10K type strain sequencing project: providing services to taxonomists for standard genome sequencing and annotation.</title>
        <authorList>
            <consortium name="The Broad Institute Genomics Platform"/>
            <consortium name="The Broad Institute Genome Sequencing Center for Infectious Disease"/>
            <person name="Wu L."/>
            <person name="Ma J."/>
        </authorList>
    </citation>
    <scope>NUCLEOTIDE SEQUENCE [LARGE SCALE GENOMIC DNA]</scope>
    <source>
        <strain evidence="8">JCM 17759</strain>
    </source>
</reference>
<dbReference type="SUPFAM" id="SSF57716">
    <property type="entry name" value="Glucocorticoid receptor-like (DNA-binding domain)"/>
    <property type="match status" value="1"/>
</dbReference>
<accession>A0ABP8MYA3</accession>
<keyword evidence="1" id="KW-0479">Metal-binding</keyword>
<dbReference type="InterPro" id="IPR037187">
    <property type="entry name" value="DnaK_N"/>
</dbReference>